<name>A0A096BER7_9FIRM</name>
<reference evidence="2 3" key="1">
    <citation type="submission" date="2013-12" db="EMBL/GenBank/DDBJ databases">
        <title>Draft genome sequence of Caloranaerobacter sp. H53214.</title>
        <authorList>
            <person name="Jiang L.J."/>
            <person name="Shao Z.Z."/>
            <person name="Long M.N."/>
        </authorList>
    </citation>
    <scope>NUCLEOTIDE SEQUENCE [LARGE SCALE GENOMIC DNA]</scope>
    <source>
        <strain evidence="2 3">H53214</strain>
    </source>
</reference>
<dbReference type="GO" id="GO:0005886">
    <property type="term" value="C:plasma membrane"/>
    <property type="evidence" value="ECO:0007669"/>
    <property type="project" value="TreeGrafter"/>
</dbReference>
<dbReference type="GO" id="GO:0000155">
    <property type="term" value="F:phosphorelay sensor kinase activity"/>
    <property type="evidence" value="ECO:0007669"/>
    <property type="project" value="TreeGrafter"/>
</dbReference>
<dbReference type="Gene3D" id="3.40.50.620">
    <property type="entry name" value="HUPs"/>
    <property type="match status" value="1"/>
</dbReference>
<dbReference type="PANTHER" id="PTHR45569:SF1">
    <property type="entry name" value="SENSOR PROTEIN KDPD"/>
    <property type="match status" value="1"/>
</dbReference>
<comment type="caution">
    <text evidence="2">The sequence shown here is derived from an EMBL/GenBank/DDBJ whole genome shotgun (WGS) entry which is preliminary data.</text>
</comment>
<dbReference type="InterPro" id="IPR006016">
    <property type="entry name" value="UspA"/>
</dbReference>
<dbReference type="RefSeq" id="WP_035164663.1">
    <property type="nucleotide sequence ID" value="NZ_AZTB01000070.1"/>
</dbReference>
<evidence type="ECO:0000259" key="1">
    <source>
        <dbReference type="Pfam" id="PF00582"/>
    </source>
</evidence>
<evidence type="ECO:0000313" key="2">
    <source>
        <dbReference type="EMBL" id="KGG79650.1"/>
    </source>
</evidence>
<dbReference type="Proteomes" id="UP000029622">
    <property type="component" value="Unassembled WGS sequence"/>
</dbReference>
<sequence>MSSGKNIMVCVTQQKTCERLIMEGYNAVKSDNDKLFVIHVVNEKDKFLNNSSDGEALEYLFNVSKKVGADLTVLRSKDVVKAMADFAKKHNITNIIMGTSPDSDDLKDHKIAMELKHMLPFVDFAII</sequence>
<dbReference type="SUPFAM" id="SSF52402">
    <property type="entry name" value="Adenine nucleotide alpha hydrolases-like"/>
    <property type="match status" value="1"/>
</dbReference>
<accession>A0A096BER7</accession>
<dbReference type="InterPro" id="IPR014729">
    <property type="entry name" value="Rossmann-like_a/b/a_fold"/>
</dbReference>
<evidence type="ECO:0000313" key="3">
    <source>
        <dbReference type="Proteomes" id="UP000029622"/>
    </source>
</evidence>
<protein>
    <submittedName>
        <fullName evidence="2">Universal stress protein UspA</fullName>
    </submittedName>
</protein>
<dbReference type="AlphaFoldDB" id="A0A096BER7"/>
<dbReference type="InterPro" id="IPR052023">
    <property type="entry name" value="Histidine_kinase_KdpD"/>
</dbReference>
<dbReference type="STRING" id="1156417.Y919_10760"/>
<gene>
    <name evidence="2" type="ORF">Y919_10760</name>
</gene>
<feature type="domain" description="UspA" evidence="1">
    <location>
        <begin position="5"/>
        <end position="100"/>
    </location>
</feature>
<proteinExistence type="predicted"/>
<dbReference type="Pfam" id="PF00582">
    <property type="entry name" value="Usp"/>
    <property type="match status" value="1"/>
</dbReference>
<dbReference type="EMBL" id="AZTB01000070">
    <property type="protein sequence ID" value="KGG79650.1"/>
    <property type="molecule type" value="Genomic_DNA"/>
</dbReference>
<dbReference type="PANTHER" id="PTHR45569">
    <property type="entry name" value="SENSOR PROTEIN KDPD"/>
    <property type="match status" value="1"/>
</dbReference>
<organism evidence="2 3">
    <name type="scientific">Caloranaerobacter azorensis H53214</name>
    <dbReference type="NCBI Taxonomy" id="1156417"/>
    <lineage>
        <taxon>Bacteria</taxon>
        <taxon>Bacillati</taxon>
        <taxon>Bacillota</taxon>
        <taxon>Tissierellia</taxon>
        <taxon>Tissierellales</taxon>
        <taxon>Thermohalobacteraceae</taxon>
        <taxon>Caloranaerobacter</taxon>
    </lineage>
</organism>